<evidence type="ECO:0000256" key="7">
    <source>
        <dbReference type="ARBA" id="ARBA00023136"/>
    </source>
</evidence>
<evidence type="ECO:0000313" key="11">
    <source>
        <dbReference type="EMBL" id="AUF73027.1"/>
    </source>
</evidence>
<sequence>MERLKICVRHHCRLLKYGKNLDRNSSSILLLQLLMSYLAMVINGYILTSNKAGTLQTVEICSYTMTIFTEFVVFSVQASDLKDQSITVVDAVALSEWYLFKAPIKKALALLTMNAEKSIVITVGGMIEADNSLIIEVVLKAFSAITLLKALTIEEGQ</sequence>
<dbReference type="PANTHER" id="PTHR21137:SF35">
    <property type="entry name" value="ODORANT RECEPTOR 19A-RELATED"/>
    <property type="match status" value="1"/>
</dbReference>
<keyword evidence="2" id="KW-1003">Cell membrane</keyword>
<organism evidence="11">
    <name type="scientific">Anoplophora chinensis</name>
    <name type="common">Citrus longhorn beetle</name>
    <dbReference type="NCBI Taxonomy" id="217632"/>
    <lineage>
        <taxon>Eukaryota</taxon>
        <taxon>Metazoa</taxon>
        <taxon>Ecdysozoa</taxon>
        <taxon>Arthropoda</taxon>
        <taxon>Hexapoda</taxon>
        <taxon>Insecta</taxon>
        <taxon>Pterygota</taxon>
        <taxon>Neoptera</taxon>
        <taxon>Endopterygota</taxon>
        <taxon>Coleoptera</taxon>
        <taxon>Polyphaga</taxon>
        <taxon>Cucujiformia</taxon>
        <taxon>Chrysomeloidea</taxon>
        <taxon>Cerambycidae</taxon>
        <taxon>Lamiinae</taxon>
        <taxon>Lamiini</taxon>
        <taxon>Anoplophora</taxon>
    </lineage>
</organism>
<keyword evidence="7 10" id="KW-0472">Membrane</keyword>
<dbReference type="GO" id="GO:0004984">
    <property type="term" value="F:olfactory receptor activity"/>
    <property type="evidence" value="ECO:0007669"/>
    <property type="project" value="InterPro"/>
</dbReference>
<dbReference type="PANTHER" id="PTHR21137">
    <property type="entry name" value="ODORANT RECEPTOR"/>
    <property type="match status" value="1"/>
</dbReference>
<dbReference type="AlphaFoldDB" id="A0A2H4ZB96"/>
<proteinExistence type="evidence at transcript level"/>
<dbReference type="Pfam" id="PF02949">
    <property type="entry name" value="7tm_6"/>
    <property type="match status" value="1"/>
</dbReference>
<evidence type="ECO:0000256" key="9">
    <source>
        <dbReference type="ARBA" id="ARBA00023224"/>
    </source>
</evidence>
<reference evidence="11" key="1">
    <citation type="journal article" date="2017" name="Sci. Rep.">
        <title>Antennal transcriptome analysis and expression profiles of olfactory genes in Anoplophora chinensis.</title>
        <authorList>
            <person name="Wang J."/>
            <person name="Hu P."/>
            <person name="Gao P."/>
            <person name="Tao J."/>
            <person name="Luo Y."/>
        </authorList>
    </citation>
    <scope>NUCLEOTIDE SEQUENCE</scope>
</reference>
<evidence type="ECO:0000256" key="1">
    <source>
        <dbReference type="ARBA" id="ARBA00004651"/>
    </source>
</evidence>
<evidence type="ECO:0000256" key="2">
    <source>
        <dbReference type="ARBA" id="ARBA00022475"/>
    </source>
</evidence>
<accession>A0A2H4ZB96</accession>
<feature type="transmembrane region" description="Helical" evidence="10">
    <location>
        <begin position="28"/>
        <end position="47"/>
    </location>
</feature>
<keyword evidence="4 10" id="KW-0812">Transmembrane</keyword>
<keyword evidence="5" id="KW-0552">Olfaction</keyword>
<dbReference type="GO" id="GO:0005886">
    <property type="term" value="C:plasma membrane"/>
    <property type="evidence" value="ECO:0007669"/>
    <property type="project" value="UniProtKB-SubCell"/>
</dbReference>
<evidence type="ECO:0000256" key="4">
    <source>
        <dbReference type="ARBA" id="ARBA00022692"/>
    </source>
</evidence>
<name>A0A2H4ZB96_ANOCN</name>
<evidence type="ECO:0000256" key="6">
    <source>
        <dbReference type="ARBA" id="ARBA00022989"/>
    </source>
</evidence>
<dbReference type="GO" id="GO:0007165">
    <property type="term" value="P:signal transduction"/>
    <property type="evidence" value="ECO:0007669"/>
    <property type="project" value="UniProtKB-KW"/>
</dbReference>
<evidence type="ECO:0000256" key="3">
    <source>
        <dbReference type="ARBA" id="ARBA00022606"/>
    </source>
</evidence>
<dbReference type="GO" id="GO:0005549">
    <property type="term" value="F:odorant binding"/>
    <property type="evidence" value="ECO:0007669"/>
    <property type="project" value="InterPro"/>
</dbReference>
<dbReference type="InterPro" id="IPR004117">
    <property type="entry name" value="7tm6_olfct_rcpt"/>
</dbReference>
<keyword evidence="9" id="KW-0807">Transducer</keyword>
<keyword evidence="8 11" id="KW-0675">Receptor</keyword>
<dbReference type="EMBL" id="MF975451">
    <property type="protein sequence ID" value="AUF73027.1"/>
    <property type="molecule type" value="mRNA"/>
</dbReference>
<comment type="subcellular location">
    <subcellularLocation>
        <location evidence="1">Cell membrane</location>
        <topology evidence="1">Multi-pass membrane protein</topology>
    </subcellularLocation>
</comment>
<protein>
    <submittedName>
        <fullName evidence="11">Odorant receptor</fullName>
    </submittedName>
</protein>
<evidence type="ECO:0000256" key="5">
    <source>
        <dbReference type="ARBA" id="ARBA00022725"/>
    </source>
</evidence>
<keyword evidence="6 10" id="KW-1133">Transmembrane helix</keyword>
<keyword evidence="3" id="KW-0716">Sensory transduction</keyword>
<evidence type="ECO:0000256" key="10">
    <source>
        <dbReference type="SAM" id="Phobius"/>
    </source>
</evidence>
<evidence type="ECO:0000256" key="8">
    <source>
        <dbReference type="ARBA" id="ARBA00023170"/>
    </source>
</evidence>